<dbReference type="Proteomes" id="UP000214618">
    <property type="component" value="Chromosome"/>
</dbReference>
<proteinExistence type="predicted"/>
<reference evidence="1 2" key="1">
    <citation type="submission" date="2016-10" db="EMBL/GenBank/DDBJ databases">
        <title>The whole genome sequencing and assembly of Bacillus simplex DSM 1321 strain.</title>
        <authorList>
            <person name="Park M.-K."/>
            <person name="Lee Y.-J."/>
            <person name="Yi H."/>
            <person name="Bahn Y.-S."/>
            <person name="Kim J.F."/>
            <person name="Lee D.-W."/>
        </authorList>
    </citation>
    <scope>NUCLEOTIDE SEQUENCE [LARGE SCALE GENOMIC DNA]</scope>
    <source>
        <strain evidence="1 2">DSM 1321</strain>
    </source>
</reference>
<accession>A0A223EII6</accession>
<protein>
    <submittedName>
        <fullName evidence="1">Uncharacterized protein</fullName>
    </submittedName>
</protein>
<sequence>MMAFFVESYSSAIKEAAKRKKLHKSIRDSLENNAEAKFLLPIEGTIESFQVFFKTLWLS</sequence>
<organism evidence="1 2">
    <name type="scientific">Peribacillus simplex NBRC 15720 = DSM 1321</name>
    <dbReference type="NCBI Taxonomy" id="1349754"/>
    <lineage>
        <taxon>Bacteria</taxon>
        <taxon>Bacillati</taxon>
        <taxon>Bacillota</taxon>
        <taxon>Bacilli</taxon>
        <taxon>Bacillales</taxon>
        <taxon>Bacillaceae</taxon>
        <taxon>Peribacillus</taxon>
    </lineage>
</organism>
<evidence type="ECO:0000313" key="1">
    <source>
        <dbReference type="EMBL" id="ASS95033.1"/>
    </source>
</evidence>
<name>A0A223EII6_9BACI</name>
<gene>
    <name evidence="1" type="ORF">BS1321_14520</name>
</gene>
<dbReference type="AlphaFoldDB" id="A0A223EII6"/>
<dbReference type="EMBL" id="CP017704">
    <property type="protein sequence ID" value="ASS95033.1"/>
    <property type="molecule type" value="Genomic_DNA"/>
</dbReference>
<evidence type="ECO:0000313" key="2">
    <source>
        <dbReference type="Proteomes" id="UP000214618"/>
    </source>
</evidence>